<evidence type="ECO:0000256" key="2">
    <source>
        <dbReference type="ARBA" id="ARBA00022963"/>
    </source>
</evidence>
<comment type="caution">
    <text evidence="4">Lacks conserved residue(s) required for the propagation of feature annotation.</text>
</comment>
<dbReference type="PANTHER" id="PTHR14226:SF10">
    <property type="entry name" value="TRIACYLGLYCEROL LIPASE 4-RELATED"/>
    <property type="match status" value="1"/>
</dbReference>
<dbReference type="InterPro" id="IPR050301">
    <property type="entry name" value="NTE"/>
</dbReference>
<dbReference type="Proteomes" id="UP000183365">
    <property type="component" value="Unassembled WGS sequence"/>
</dbReference>
<accession>A0A1L0B6K7</accession>
<evidence type="ECO:0000313" key="6">
    <source>
        <dbReference type="EMBL" id="SGZ41468.1"/>
    </source>
</evidence>
<dbReference type="InterPro" id="IPR016035">
    <property type="entry name" value="Acyl_Trfase/lysoPLipase"/>
</dbReference>
<dbReference type="GO" id="GO:0046486">
    <property type="term" value="P:glycerolipid metabolic process"/>
    <property type="evidence" value="ECO:0007669"/>
    <property type="project" value="UniProtKB-ARBA"/>
</dbReference>
<dbReference type="PROSITE" id="PS51635">
    <property type="entry name" value="PNPLA"/>
    <property type="match status" value="1"/>
</dbReference>
<dbReference type="Gene3D" id="3.40.1090.10">
    <property type="entry name" value="Cytosolic phospholipase A2 catalytic domain"/>
    <property type="match status" value="1"/>
</dbReference>
<evidence type="ECO:0000259" key="5">
    <source>
        <dbReference type="PROSITE" id="PS51635"/>
    </source>
</evidence>
<dbReference type="GO" id="GO:0016042">
    <property type="term" value="P:lipid catabolic process"/>
    <property type="evidence" value="ECO:0007669"/>
    <property type="project" value="UniProtKB-UniRule"/>
</dbReference>
<sequence>MFVTFDNSQDLLDLLHIDSFESANDPDLFEYSIDNRNIPSFQVFLIDQYNKRHDLKPNDNAVPIDVSIFVDLNKHLASMGFQERSLHRKNYLKSLRSNIVTNLKSVKTYRGYYFYKTLLQILDMDESKSSMTYEMNESYLSEFFFANDLDTMIYQFQEALSNQDVQRLEYLILNHWQRYKLKQFSKRLSKNDQFFNLPIEIKVKLNQFNKTCSLALRFLYNFHKENQSLSDYKTLLLRVKKKLGNTAITLSGGGTFALFHVGILVNLFDLNKLPKFVSGCSGGAIVAAIFAKYLSTSEETPYSNIKMLLSTIIKQDLKFEIFDQSESGILNLLLNHSYFKDTKLLQNTLIDFLGEYTTFGDIFEKSGMVLNISVSGGNTASFTAKEFLLNYNNSPNVLLWSSVTSSCSLPAIFPPHMIYSKTVSNNLPSLKVWSGNNQKFLDGSMLQDLPIKKLSEMFNIDNVIASQVNPHIFPVLHIQNFLNKKRLQRGNGKGNTLLRWILYFLEYIYTEITHWLAVLRFTAVANIFKQNYYGDMTVLPNWSLLLKMNKLLTNPTGDFILYLIIMGIKQFWEYSGDYLEYQLFLEFEVNSYLDKIENEDGD</sequence>
<feature type="short sequence motif" description="GXSXG" evidence="4">
    <location>
        <begin position="279"/>
        <end position="283"/>
    </location>
</feature>
<dbReference type="VEuPathDB" id="FungiDB:HGUI_03669"/>
<keyword evidence="7" id="KW-1185">Reference proteome</keyword>
<proteinExistence type="predicted"/>
<dbReference type="PANTHER" id="PTHR14226">
    <property type="entry name" value="NEUROPATHY TARGET ESTERASE/SWISS CHEESE D.MELANOGASTER"/>
    <property type="match status" value="1"/>
</dbReference>
<gene>
    <name evidence="6" type="ORF">HGUI_03669</name>
</gene>
<evidence type="ECO:0000313" key="7">
    <source>
        <dbReference type="Proteomes" id="UP000183365"/>
    </source>
</evidence>
<dbReference type="GO" id="GO:0052689">
    <property type="term" value="F:carboxylic ester hydrolase activity"/>
    <property type="evidence" value="ECO:0007669"/>
    <property type="project" value="UniProtKB-ARBA"/>
</dbReference>
<dbReference type="EMBL" id="FQNF01000107">
    <property type="protein sequence ID" value="SGZ41468.1"/>
    <property type="molecule type" value="Genomic_DNA"/>
</dbReference>
<feature type="active site" description="Proton acceptor" evidence="4">
    <location>
        <position position="442"/>
    </location>
</feature>
<feature type="domain" description="PNPLA" evidence="5">
    <location>
        <begin position="248"/>
        <end position="455"/>
    </location>
</feature>
<reference evidence="7" key="1">
    <citation type="submission" date="2016-11" db="EMBL/GenBank/DDBJ databases">
        <authorList>
            <person name="Guldener U."/>
        </authorList>
    </citation>
    <scope>NUCLEOTIDE SEQUENCE [LARGE SCALE GENOMIC DNA]</scope>
</reference>
<dbReference type="AlphaFoldDB" id="A0A1L0B6K7"/>
<evidence type="ECO:0000256" key="3">
    <source>
        <dbReference type="ARBA" id="ARBA00023098"/>
    </source>
</evidence>
<organism evidence="6 7">
    <name type="scientific">Hanseniaspora guilliermondii</name>
    <dbReference type="NCBI Taxonomy" id="56406"/>
    <lineage>
        <taxon>Eukaryota</taxon>
        <taxon>Fungi</taxon>
        <taxon>Dikarya</taxon>
        <taxon>Ascomycota</taxon>
        <taxon>Saccharomycotina</taxon>
        <taxon>Saccharomycetes</taxon>
        <taxon>Saccharomycodales</taxon>
        <taxon>Saccharomycodaceae</taxon>
        <taxon>Hanseniaspora</taxon>
    </lineage>
</organism>
<dbReference type="Pfam" id="PF01734">
    <property type="entry name" value="Patatin"/>
    <property type="match status" value="1"/>
</dbReference>
<keyword evidence="1 4" id="KW-0378">Hydrolase</keyword>
<dbReference type="GO" id="GO:0016298">
    <property type="term" value="F:lipase activity"/>
    <property type="evidence" value="ECO:0007669"/>
    <property type="project" value="UniProtKB-ARBA"/>
</dbReference>
<dbReference type="OrthoDB" id="10049244at2759"/>
<evidence type="ECO:0000256" key="1">
    <source>
        <dbReference type="ARBA" id="ARBA00022801"/>
    </source>
</evidence>
<evidence type="ECO:0000256" key="4">
    <source>
        <dbReference type="PROSITE-ProRule" id="PRU01161"/>
    </source>
</evidence>
<protein>
    <recommendedName>
        <fullName evidence="5">PNPLA domain-containing protein</fullName>
    </recommendedName>
</protein>
<keyword evidence="2 4" id="KW-0442">Lipid degradation</keyword>
<name>A0A1L0B6K7_9ASCO</name>
<keyword evidence="3 4" id="KW-0443">Lipid metabolism</keyword>
<dbReference type="SUPFAM" id="SSF52151">
    <property type="entry name" value="FabD/lysophospholipase-like"/>
    <property type="match status" value="1"/>
</dbReference>
<dbReference type="InterPro" id="IPR002641">
    <property type="entry name" value="PNPLA_dom"/>
</dbReference>
<feature type="active site" description="Nucleophile" evidence="4">
    <location>
        <position position="281"/>
    </location>
</feature>